<protein>
    <submittedName>
        <fullName evidence="1">Uncharacterized protein</fullName>
    </submittedName>
</protein>
<keyword evidence="2" id="KW-1185">Reference proteome</keyword>
<sequence>MLQLRARAWTLYQYQTFSQDVVCGLMFWCAGREKPTHIHSRPDAQLNFFISGGVEIPHLGLNLRLRYKDDPKSKKDQYLKLAIIWTAWDGSDLHQREITTTPEQRTIPSPPDYVKLVSHQ</sequence>
<comment type="caution">
    <text evidence="1">The sequence shown here is derived from an EMBL/GenBank/DDBJ whole genome shotgun (WGS) entry which is preliminary data.</text>
</comment>
<organism evidence="1 2">
    <name type="scientific">Penicillium freii</name>
    <dbReference type="NCBI Taxonomy" id="48697"/>
    <lineage>
        <taxon>Eukaryota</taxon>
        <taxon>Fungi</taxon>
        <taxon>Dikarya</taxon>
        <taxon>Ascomycota</taxon>
        <taxon>Pezizomycotina</taxon>
        <taxon>Eurotiomycetes</taxon>
        <taxon>Eurotiomycetidae</taxon>
        <taxon>Eurotiales</taxon>
        <taxon>Aspergillaceae</taxon>
        <taxon>Penicillium</taxon>
    </lineage>
</organism>
<name>A0A117NN97_PENFR</name>
<accession>A0A117NN97</accession>
<dbReference type="STRING" id="48697.A0A117NN97"/>
<dbReference type="AlphaFoldDB" id="A0A117NN97"/>
<proteinExistence type="predicted"/>
<dbReference type="Proteomes" id="UP000055045">
    <property type="component" value="Unassembled WGS sequence"/>
</dbReference>
<gene>
    <name evidence="1" type="ORF">ACN42_g6728</name>
</gene>
<reference evidence="1 2" key="1">
    <citation type="submission" date="2015-10" db="EMBL/GenBank/DDBJ databases">
        <title>Genome sequencing of Penicillium freii.</title>
        <authorList>
            <person name="Nguyen H.D."/>
            <person name="Visagie C.M."/>
            <person name="Seifert K.A."/>
        </authorList>
    </citation>
    <scope>NUCLEOTIDE SEQUENCE [LARGE SCALE GENOMIC DNA]</scope>
    <source>
        <strain evidence="1 2">DAOM 242723</strain>
    </source>
</reference>
<dbReference type="EMBL" id="LLXE01000176">
    <property type="protein sequence ID" value="KUM60398.1"/>
    <property type="molecule type" value="Genomic_DNA"/>
</dbReference>
<evidence type="ECO:0000313" key="2">
    <source>
        <dbReference type="Proteomes" id="UP000055045"/>
    </source>
</evidence>
<evidence type="ECO:0000313" key="1">
    <source>
        <dbReference type="EMBL" id="KUM60398.1"/>
    </source>
</evidence>